<feature type="signal peptide" evidence="1">
    <location>
        <begin position="1"/>
        <end position="25"/>
    </location>
</feature>
<proteinExistence type="predicted"/>
<evidence type="ECO:0000256" key="1">
    <source>
        <dbReference type="SAM" id="SignalP"/>
    </source>
</evidence>
<dbReference type="SUPFAM" id="SSF53474">
    <property type="entry name" value="alpha/beta-Hydrolases"/>
    <property type="match status" value="1"/>
</dbReference>
<evidence type="ECO:0000313" key="3">
    <source>
        <dbReference type="Proteomes" id="UP000515377"/>
    </source>
</evidence>
<keyword evidence="1" id="KW-0732">Signal</keyword>
<sequence length="452" mass="47995">MRATRLMICAAAIGATFLSVPPISARTPAVALATDRNALVARAQSLGATNVTGKPAPNGGTTLNGKLGGAQFALVFPAGWKGDSLLYAHGYSTPGMPIAVEADPVEKGPGGALFRAIYDQGFAVGHSAYDKAGLGVETAVRNTKRLRDFITALGGKRVYVLGDSMGGSIVVTLLELYPRAFAGGLARCGVVDSWKTLLGQLTDMRLAYTVLTRDTPYALPGERDVRLDAISSVPPAGTPDPQATAYVWTRMGQVAQPPLALWTAAQKNPDGSEARIVRQVTAIGGFDYDAASLTYPLVTTALGASDMAATAGGWIYDNRQKHYSASGMTAQEETMLNAQIQRVRAAPKATAYLTRWHEATGRINTPLITMHNRIDSLVPYAQEVAFEAKVRANGRDRFLVAYAVPPTRAPLPIGGIEGYTHCGFSPAQALAGWNALRQWVETKRKPGPDAIQ</sequence>
<dbReference type="InterPro" id="IPR029058">
    <property type="entry name" value="AB_hydrolase_fold"/>
</dbReference>
<organism evidence="2 3">
    <name type="scientific">Sphingobium yanoikuyae</name>
    <name type="common">Sphingomonas yanoikuyae</name>
    <dbReference type="NCBI Taxonomy" id="13690"/>
    <lineage>
        <taxon>Bacteria</taxon>
        <taxon>Pseudomonadati</taxon>
        <taxon>Pseudomonadota</taxon>
        <taxon>Alphaproteobacteria</taxon>
        <taxon>Sphingomonadales</taxon>
        <taxon>Sphingomonadaceae</taxon>
        <taxon>Sphingobium</taxon>
    </lineage>
</organism>
<dbReference type="Gene3D" id="3.40.50.1820">
    <property type="entry name" value="alpha/beta hydrolase"/>
    <property type="match status" value="1"/>
</dbReference>
<evidence type="ECO:0008006" key="4">
    <source>
        <dbReference type="Google" id="ProtNLM"/>
    </source>
</evidence>
<gene>
    <name evidence="2" type="ORF">H3V42_30515</name>
</gene>
<evidence type="ECO:0000313" key="2">
    <source>
        <dbReference type="EMBL" id="QNG46001.1"/>
    </source>
</evidence>
<dbReference type="AlphaFoldDB" id="A0A9X7YCN2"/>
<accession>A0A9X7YCN2</accession>
<name>A0A9X7YCN2_SPHYA</name>
<protein>
    <recommendedName>
        <fullName evidence="4">Alpha/beta hydrolase</fullName>
    </recommendedName>
</protein>
<dbReference type="Proteomes" id="UP000515377">
    <property type="component" value="Chromosome"/>
</dbReference>
<reference evidence="2 3" key="1">
    <citation type="submission" date="2020-07" db="EMBL/GenBank/DDBJ databases">
        <title>Whole genome sequence of Sphingobium yanoikuyae A3.</title>
        <authorList>
            <person name="Han S.-S."/>
        </authorList>
    </citation>
    <scope>NUCLEOTIDE SEQUENCE [LARGE SCALE GENOMIC DNA]</scope>
    <source>
        <strain evidence="2 3">A3</strain>
    </source>
</reference>
<dbReference type="EMBL" id="CP060122">
    <property type="protein sequence ID" value="QNG46001.1"/>
    <property type="molecule type" value="Genomic_DNA"/>
</dbReference>
<feature type="chain" id="PRO_5040739460" description="Alpha/beta hydrolase" evidence="1">
    <location>
        <begin position="26"/>
        <end position="452"/>
    </location>
</feature>